<reference evidence="1 2" key="1">
    <citation type="journal article" date="2020" name="Phytopathology">
        <title>Genome Sequence Resources of Colletotrichum truncatum, C. plurivorum, C. musicola, and C. sojae: Four Species Pathogenic to Soybean (Glycine max).</title>
        <authorList>
            <person name="Rogerio F."/>
            <person name="Boufleur T.R."/>
            <person name="Ciampi-Guillardi M."/>
            <person name="Sukno S.A."/>
            <person name="Thon M.R."/>
            <person name="Massola Junior N.S."/>
            <person name="Baroncelli R."/>
        </authorList>
    </citation>
    <scope>NUCLEOTIDE SEQUENCE [LARGE SCALE GENOMIC DNA]</scope>
    <source>
        <strain evidence="1 2">CMES1059</strain>
    </source>
</reference>
<accession>A0ACC3ZCT2</accession>
<proteinExistence type="predicted"/>
<name>A0ACC3ZCT2_COLTU</name>
<sequence>MAEPSPETYDKIITKINEEILSLKKEAVSEDAKGHSCNYCKPFKFRPWAAFDTDWEHVGGDRESAVDTTEKQVRNMAASGCDFWAMINDQITYLELKERAERRRGSDRYSLNWSERRYEKLVTSLGQRVAAEFWRLHRNRAVAWIDCEETAMMWDSLQDPRPAPRIPETVVGPSDFVRVSIGPDSRKEDDVGPFKIRVTLKVARKAQKSVWLPWKLWDNVSEITLKKYQAFLIALASPGSFTGLVEKHVASPMNLSPGSTATVSLIKLWLKKCEIEHQCGISNCPLSMPSMVLQVSDQDVVRLIKVPPTTKERYIALSYCWGKKAQKVLLTKETMSRLTSGISPQELDSTIRDSIIVARELGFEFLWVDALCILQDDEHFKTKELRRMDDIYRHASFTIVASAAAGVGEGFLKKRASTIDTFLPVAGNSRVVFELKAERGTDGPSQQVPVYLRPDKLDEVEPWYNRAWTLQEALFSGRRLQYRANQTTWICYCSKEKLQECDGWAGGIGHTYLNFCDGGALGKVMEVLWGRQDIPQHDVLLEYWYDLVEIYTSREMTYQRDRLPAISGIAREFSSILKEKYLFGLWKSGLATGLVWSLQSPRLGLHPDSGTSPMGAPSWSWGSAGGSVQWSGRKLYEWHGREVSGWKQNDDFEILTCELLDEANAVDLCLRGLTMSLPSSATSLLEKKTIKIGNASIDVDLDRADDHRLQPGYGLKIEMLAIINVGQRAVIGILIVEEGEQKYSRVGVFKLEGIWPRGSELKKTHEEHRHQIRSIWGGDKNIRAISLI</sequence>
<dbReference type="Proteomes" id="UP000805649">
    <property type="component" value="Unassembled WGS sequence"/>
</dbReference>
<comment type="caution">
    <text evidence="1">The sequence shown here is derived from an EMBL/GenBank/DDBJ whole genome shotgun (WGS) entry which is preliminary data.</text>
</comment>
<protein>
    <submittedName>
        <fullName evidence="1">Het domain containing protein</fullName>
    </submittedName>
</protein>
<evidence type="ECO:0000313" key="1">
    <source>
        <dbReference type="EMBL" id="KAL0941935.1"/>
    </source>
</evidence>
<dbReference type="EMBL" id="VUJX02000002">
    <property type="protein sequence ID" value="KAL0941935.1"/>
    <property type="molecule type" value="Genomic_DNA"/>
</dbReference>
<keyword evidence="2" id="KW-1185">Reference proteome</keyword>
<gene>
    <name evidence="1" type="ORF">CTRU02_204698</name>
</gene>
<evidence type="ECO:0000313" key="2">
    <source>
        <dbReference type="Proteomes" id="UP000805649"/>
    </source>
</evidence>
<organism evidence="1 2">
    <name type="scientific">Colletotrichum truncatum</name>
    <name type="common">Anthracnose fungus</name>
    <name type="synonym">Colletotrichum capsici</name>
    <dbReference type="NCBI Taxonomy" id="5467"/>
    <lineage>
        <taxon>Eukaryota</taxon>
        <taxon>Fungi</taxon>
        <taxon>Dikarya</taxon>
        <taxon>Ascomycota</taxon>
        <taxon>Pezizomycotina</taxon>
        <taxon>Sordariomycetes</taxon>
        <taxon>Hypocreomycetidae</taxon>
        <taxon>Glomerellales</taxon>
        <taxon>Glomerellaceae</taxon>
        <taxon>Colletotrichum</taxon>
        <taxon>Colletotrichum truncatum species complex</taxon>
    </lineage>
</organism>